<comment type="subcellular location">
    <subcellularLocation>
        <location evidence="1 6">Endoplasmic reticulum membrane</location>
        <topology evidence="1 6">Multi-pass membrane protein</topology>
    </subcellularLocation>
</comment>
<keyword evidence="4 6" id="KW-1133">Transmembrane helix</keyword>
<feature type="transmembrane region" description="Helical" evidence="6">
    <location>
        <begin position="211"/>
        <end position="232"/>
    </location>
</feature>
<evidence type="ECO:0000256" key="7">
    <source>
        <dbReference type="SAM" id="MobiDB-lite"/>
    </source>
</evidence>
<feature type="domain" description="Reticulon" evidence="8">
    <location>
        <begin position="82"/>
        <end position="269"/>
    </location>
</feature>
<accession>A0AAJ7TNS6</accession>
<evidence type="ECO:0000313" key="10">
    <source>
        <dbReference type="RefSeq" id="XP_032820799.1"/>
    </source>
</evidence>
<dbReference type="PANTHER" id="PTHR45799:SF2">
    <property type="entry name" value="RETICULON-LIKE PROTEIN"/>
    <property type="match status" value="1"/>
</dbReference>
<gene>
    <name evidence="10" type="primary">LOC116948336</name>
</gene>
<sequence length="269" mass="29055">MSDESRSLPEHDDVSPSRPGAMADGAAAAAGATTPPAKHGGHGAPLPDSTRIIPAPLSSSSSSCSAAHAGYACLAQWLKPQVLDLLYWRDIKTSAAVFGGSLLLLLSLTQFSVVSVLAYLTLAVLSVTISYRVYKSVLQAVQKTEDGHPFREYLDADLAMSPETAQKYVDTALAHVNCQLRHLRRLFLVHDLVDSIKFAVVLWLLTYVGALFNGLTIVILALIGAFTVPMVYEKYQVQIDQQVGMVRKHVGEVVEKVQAMIPGAKRKAE</sequence>
<feature type="transmembrane region" description="Helical" evidence="6">
    <location>
        <begin position="117"/>
        <end position="134"/>
    </location>
</feature>
<protein>
    <recommendedName>
        <fullName evidence="6">Reticulon</fullName>
    </recommendedName>
</protein>
<dbReference type="Gene3D" id="1.20.5.2480">
    <property type="match status" value="1"/>
</dbReference>
<evidence type="ECO:0000259" key="8">
    <source>
        <dbReference type="PROSITE" id="PS50845"/>
    </source>
</evidence>
<name>A0AAJ7TNS6_PETMA</name>
<evidence type="ECO:0000256" key="1">
    <source>
        <dbReference type="ARBA" id="ARBA00004477"/>
    </source>
</evidence>
<dbReference type="RefSeq" id="XP_032820799.1">
    <property type="nucleotide sequence ID" value="XM_032964908.1"/>
</dbReference>
<keyword evidence="3 6" id="KW-0256">Endoplasmic reticulum</keyword>
<evidence type="ECO:0000256" key="5">
    <source>
        <dbReference type="ARBA" id="ARBA00023136"/>
    </source>
</evidence>
<organism evidence="9 10">
    <name type="scientific">Petromyzon marinus</name>
    <name type="common">Sea lamprey</name>
    <dbReference type="NCBI Taxonomy" id="7757"/>
    <lineage>
        <taxon>Eukaryota</taxon>
        <taxon>Metazoa</taxon>
        <taxon>Chordata</taxon>
        <taxon>Craniata</taxon>
        <taxon>Vertebrata</taxon>
        <taxon>Cyclostomata</taxon>
        <taxon>Hyperoartia</taxon>
        <taxon>Petromyzontiformes</taxon>
        <taxon>Petromyzontidae</taxon>
        <taxon>Petromyzon</taxon>
    </lineage>
</organism>
<dbReference type="InterPro" id="IPR003388">
    <property type="entry name" value="Reticulon"/>
</dbReference>
<proteinExistence type="predicted"/>
<feature type="compositionally biased region" description="Low complexity" evidence="7">
    <location>
        <begin position="19"/>
        <end position="37"/>
    </location>
</feature>
<dbReference type="KEGG" id="pmrn:116948336"/>
<reference evidence="10" key="1">
    <citation type="submission" date="2025-08" db="UniProtKB">
        <authorList>
            <consortium name="RefSeq"/>
        </authorList>
    </citation>
    <scope>IDENTIFICATION</scope>
    <source>
        <tissue evidence="10">Sperm</tissue>
    </source>
</reference>
<keyword evidence="2 6" id="KW-0812">Transmembrane</keyword>
<dbReference type="GO" id="GO:0005789">
    <property type="term" value="C:endoplasmic reticulum membrane"/>
    <property type="evidence" value="ECO:0007669"/>
    <property type="project" value="UniProtKB-SubCell"/>
</dbReference>
<evidence type="ECO:0000256" key="6">
    <source>
        <dbReference type="RuleBase" id="RU210713"/>
    </source>
</evidence>
<dbReference type="PANTHER" id="PTHR45799">
    <property type="entry name" value="RETICULON-LIKE PROTEIN"/>
    <property type="match status" value="1"/>
</dbReference>
<dbReference type="Proteomes" id="UP001318040">
    <property type="component" value="Chromosome 33"/>
</dbReference>
<dbReference type="PROSITE" id="PS50845">
    <property type="entry name" value="RETICULON"/>
    <property type="match status" value="1"/>
</dbReference>
<evidence type="ECO:0000256" key="2">
    <source>
        <dbReference type="ARBA" id="ARBA00022692"/>
    </source>
</evidence>
<keyword evidence="9" id="KW-1185">Reference proteome</keyword>
<dbReference type="InterPro" id="IPR046964">
    <property type="entry name" value="RTN1-4"/>
</dbReference>
<dbReference type="Pfam" id="PF02453">
    <property type="entry name" value="Reticulon"/>
    <property type="match status" value="1"/>
</dbReference>
<keyword evidence="5 6" id="KW-0472">Membrane</keyword>
<evidence type="ECO:0000256" key="4">
    <source>
        <dbReference type="ARBA" id="ARBA00022989"/>
    </source>
</evidence>
<feature type="compositionally biased region" description="Basic and acidic residues" evidence="7">
    <location>
        <begin position="1"/>
        <end position="15"/>
    </location>
</feature>
<feature type="region of interest" description="Disordered" evidence="7">
    <location>
        <begin position="1"/>
        <end position="45"/>
    </location>
</feature>
<evidence type="ECO:0000313" key="9">
    <source>
        <dbReference type="Proteomes" id="UP001318040"/>
    </source>
</evidence>
<dbReference type="AlphaFoldDB" id="A0AAJ7TNS6"/>
<dbReference type="FunFam" id="1.20.5.2480:FF:000001">
    <property type="entry name" value="Reticulon"/>
    <property type="match status" value="1"/>
</dbReference>
<evidence type="ECO:0000256" key="3">
    <source>
        <dbReference type="ARBA" id="ARBA00022824"/>
    </source>
</evidence>